<evidence type="ECO:0000256" key="5">
    <source>
        <dbReference type="ARBA" id="ARBA00022741"/>
    </source>
</evidence>
<accession>A0A1I4QZT4</accession>
<dbReference type="InterPro" id="IPR000014">
    <property type="entry name" value="PAS"/>
</dbReference>
<keyword evidence="10" id="KW-0472">Membrane</keyword>
<keyword evidence="5" id="KW-0547">Nucleotide-binding</keyword>
<evidence type="ECO:0000313" key="14">
    <source>
        <dbReference type="Proteomes" id="UP000199611"/>
    </source>
</evidence>
<evidence type="ECO:0000313" key="13">
    <source>
        <dbReference type="EMBL" id="SFM45517.1"/>
    </source>
</evidence>
<dbReference type="Pfam" id="PF02518">
    <property type="entry name" value="HATPase_c"/>
    <property type="match status" value="1"/>
</dbReference>
<feature type="region of interest" description="Disordered" evidence="9">
    <location>
        <begin position="568"/>
        <end position="589"/>
    </location>
</feature>
<sequence>MAEQELKIGSRNYRVDELIRRLYLILITRLFLGLLFFGFVAISYNAKDGFPPDYPVRALYIFSILLLTFTAVGGLTFKLFSEKTLPVYAACQVGFDIVAVFVFVCLSGGVHSPFVLFFVPVILLSSLVLGLKGSFCTALVATLAYGIMSLLQTYPGLLALLGFNLSVPEADATRAFSSFITNGVTLIIAAVTSGLLVEKWRGAEGLVGVYVRKLTLLRKLHQHIIEHIPSGIILAGLDGRILYANKAAERILFRKAEHIRGQSMVELFPELNEFVEWARKGHADELSRRELTYKDPERGDLILGCTISTVFEERGTPKLLMVFQDITAVKQAEKEIRAMEELKLVATAASEIAHNVKNPLGAISGAAQMLRQELASGGDAELCERLTSIIVRESERLDDAIRTLLFVSRSTLKSPEVTELDVEKELRRILTSFRGKEPSYEIHLHGSETLYVRIDRSNLEVIIWTLLENAVEAMPEGGNIFVSLDASTDGRWVEIHVRDEGPGVSVDTLENLFRPFYTTKSTGTGLGLCIARQHARRAGGDLEYIPEEKGAHFCVRLPRFVKAFGEKEGGPVTDKLEKPSRETEVKMLS</sequence>
<dbReference type="SUPFAM" id="SSF47384">
    <property type="entry name" value="Homodimeric domain of signal transducing histidine kinase"/>
    <property type="match status" value="1"/>
</dbReference>
<dbReference type="Pfam" id="PF00512">
    <property type="entry name" value="HisKA"/>
    <property type="match status" value="1"/>
</dbReference>
<evidence type="ECO:0000256" key="9">
    <source>
        <dbReference type="SAM" id="MobiDB-lite"/>
    </source>
</evidence>
<dbReference type="RefSeq" id="WP_093392969.1">
    <property type="nucleotide sequence ID" value="NZ_FOUU01000001.1"/>
</dbReference>
<evidence type="ECO:0000256" key="4">
    <source>
        <dbReference type="ARBA" id="ARBA00022679"/>
    </source>
</evidence>
<dbReference type="CDD" id="cd00082">
    <property type="entry name" value="HisKA"/>
    <property type="match status" value="1"/>
</dbReference>
<gene>
    <name evidence="13" type="ORF">SAMN05660836_00316</name>
</gene>
<dbReference type="Gene3D" id="3.30.450.20">
    <property type="entry name" value="PAS domain"/>
    <property type="match status" value="1"/>
</dbReference>
<feature type="domain" description="PAS" evidence="12">
    <location>
        <begin position="217"/>
        <end position="265"/>
    </location>
</feature>
<feature type="transmembrane region" description="Helical" evidence="10">
    <location>
        <begin position="87"/>
        <end position="109"/>
    </location>
</feature>
<dbReference type="NCBIfam" id="TIGR00229">
    <property type="entry name" value="sensory_box"/>
    <property type="match status" value="1"/>
</dbReference>
<dbReference type="GO" id="GO:0005524">
    <property type="term" value="F:ATP binding"/>
    <property type="evidence" value="ECO:0007669"/>
    <property type="project" value="UniProtKB-KW"/>
</dbReference>
<dbReference type="Proteomes" id="UP000199611">
    <property type="component" value="Unassembled WGS sequence"/>
</dbReference>
<dbReference type="EMBL" id="FOUU01000001">
    <property type="protein sequence ID" value="SFM45517.1"/>
    <property type="molecule type" value="Genomic_DNA"/>
</dbReference>
<dbReference type="Pfam" id="PF00989">
    <property type="entry name" value="PAS"/>
    <property type="match status" value="1"/>
</dbReference>
<dbReference type="InterPro" id="IPR004358">
    <property type="entry name" value="Sig_transdc_His_kin-like_C"/>
</dbReference>
<dbReference type="SMART" id="SM00091">
    <property type="entry name" value="PAS"/>
    <property type="match status" value="1"/>
</dbReference>
<comment type="catalytic activity">
    <reaction evidence="1">
        <text>ATP + protein L-histidine = ADP + protein N-phospho-L-histidine.</text>
        <dbReference type="EC" id="2.7.13.3"/>
    </reaction>
</comment>
<dbReference type="InterPro" id="IPR036890">
    <property type="entry name" value="HATPase_C_sf"/>
</dbReference>
<evidence type="ECO:0000259" key="11">
    <source>
        <dbReference type="PROSITE" id="PS50109"/>
    </source>
</evidence>
<dbReference type="InterPro" id="IPR013767">
    <property type="entry name" value="PAS_fold"/>
</dbReference>
<dbReference type="InterPro" id="IPR003594">
    <property type="entry name" value="HATPase_dom"/>
</dbReference>
<proteinExistence type="predicted"/>
<protein>
    <recommendedName>
        <fullName evidence="2">histidine kinase</fullName>
        <ecNumber evidence="2">2.7.13.3</ecNumber>
    </recommendedName>
</protein>
<feature type="transmembrane region" description="Helical" evidence="10">
    <location>
        <begin position="143"/>
        <end position="163"/>
    </location>
</feature>
<evidence type="ECO:0000256" key="7">
    <source>
        <dbReference type="ARBA" id="ARBA00022840"/>
    </source>
</evidence>
<dbReference type="AlphaFoldDB" id="A0A1I4QZT4"/>
<dbReference type="OrthoDB" id="9773941at2"/>
<keyword evidence="4" id="KW-0808">Transferase</keyword>
<feature type="domain" description="Histidine kinase" evidence="11">
    <location>
        <begin position="351"/>
        <end position="561"/>
    </location>
</feature>
<dbReference type="SMART" id="SM00388">
    <property type="entry name" value="HisKA"/>
    <property type="match status" value="1"/>
</dbReference>
<dbReference type="InterPro" id="IPR036097">
    <property type="entry name" value="HisK_dim/P_sf"/>
</dbReference>
<reference evidence="14" key="1">
    <citation type="submission" date="2016-10" db="EMBL/GenBank/DDBJ databases">
        <authorList>
            <person name="Varghese N."/>
            <person name="Submissions S."/>
        </authorList>
    </citation>
    <scope>NUCLEOTIDE SEQUENCE [LARGE SCALE GENOMIC DNA]</scope>
    <source>
        <strain evidence="14">DSM 9990</strain>
    </source>
</reference>
<evidence type="ECO:0000256" key="8">
    <source>
        <dbReference type="ARBA" id="ARBA00023012"/>
    </source>
</evidence>
<dbReference type="SMART" id="SM00387">
    <property type="entry name" value="HATPase_c"/>
    <property type="match status" value="1"/>
</dbReference>
<feature type="transmembrane region" description="Helical" evidence="10">
    <location>
        <begin position="58"/>
        <end position="80"/>
    </location>
</feature>
<dbReference type="STRING" id="39841.SAMN05660836_00316"/>
<dbReference type="EC" id="2.7.13.3" evidence="2"/>
<keyword evidence="6 13" id="KW-0418">Kinase</keyword>
<keyword evidence="7" id="KW-0067">ATP-binding</keyword>
<dbReference type="InterPro" id="IPR003661">
    <property type="entry name" value="HisK_dim/P_dom"/>
</dbReference>
<organism evidence="13 14">
    <name type="scientific">Thermodesulforhabdus norvegica</name>
    <dbReference type="NCBI Taxonomy" id="39841"/>
    <lineage>
        <taxon>Bacteria</taxon>
        <taxon>Pseudomonadati</taxon>
        <taxon>Thermodesulfobacteriota</taxon>
        <taxon>Syntrophobacteria</taxon>
        <taxon>Syntrophobacterales</taxon>
        <taxon>Thermodesulforhabdaceae</taxon>
        <taxon>Thermodesulforhabdus</taxon>
    </lineage>
</organism>
<dbReference type="Pfam" id="PF25323">
    <property type="entry name" value="6TM_PilS"/>
    <property type="match status" value="1"/>
</dbReference>
<evidence type="ECO:0000256" key="10">
    <source>
        <dbReference type="SAM" id="Phobius"/>
    </source>
</evidence>
<dbReference type="PRINTS" id="PR00344">
    <property type="entry name" value="BCTRLSENSOR"/>
</dbReference>
<evidence type="ECO:0000256" key="2">
    <source>
        <dbReference type="ARBA" id="ARBA00012438"/>
    </source>
</evidence>
<evidence type="ECO:0000259" key="12">
    <source>
        <dbReference type="PROSITE" id="PS50112"/>
    </source>
</evidence>
<feature type="transmembrane region" description="Helical" evidence="10">
    <location>
        <begin position="115"/>
        <end position="131"/>
    </location>
</feature>
<dbReference type="CDD" id="cd00130">
    <property type="entry name" value="PAS"/>
    <property type="match status" value="1"/>
</dbReference>
<dbReference type="PROSITE" id="PS50112">
    <property type="entry name" value="PAS"/>
    <property type="match status" value="1"/>
</dbReference>
<feature type="transmembrane region" description="Helical" evidence="10">
    <location>
        <begin position="21"/>
        <end position="46"/>
    </location>
</feature>
<keyword evidence="14" id="KW-1185">Reference proteome</keyword>
<dbReference type="InterPro" id="IPR035965">
    <property type="entry name" value="PAS-like_dom_sf"/>
</dbReference>
<name>A0A1I4QZT4_9BACT</name>
<evidence type="ECO:0000256" key="6">
    <source>
        <dbReference type="ARBA" id="ARBA00022777"/>
    </source>
</evidence>
<dbReference type="PANTHER" id="PTHR43065">
    <property type="entry name" value="SENSOR HISTIDINE KINASE"/>
    <property type="match status" value="1"/>
</dbReference>
<keyword evidence="10" id="KW-1133">Transmembrane helix</keyword>
<keyword evidence="3" id="KW-0597">Phosphoprotein</keyword>
<feature type="transmembrane region" description="Helical" evidence="10">
    <location>
        <begin position="175"/>
        <end position="197"/>
    </location>
</feature>
<dbReference type="GO" id="GO:0006355">
    <property type="term" value="P:regulation of DNA-templated transcription"/>
    <property type="evidence" value="ECO:0007669"/>
    <property type="project" value="InterPro"/>
</dbReference>
<dbReference type="SUPFAM" id="SSF55874">
    <property type="entry name" value="ATPase domain of HSP90 chaperone/DNA topoisomerase II/histidine kinase"/>
    <property type="match status" value="1"/>
</dbReference>
<dbReference type="PANTHER" id="PTHR43065:SF52">
    <property type="entry name" value="SENSOR PROTEIN KINASE PILS"/>
    <property type="match status" value="1"/>
</dbReference>
<dbReference type="PROSITE" id="PS50109">
    <property type="entry name" value="HIS_KIN"/>
    <property type="match status" value="1"/>
</dbReference>
<dbReference type="Gene3D" id="3.30.565.10">
    <property type="entry name" value="Histidine kinase-like ATPase, C-terminal domain"/>
    <property type="match status" value="1"/>
</dbReference>
<dbReference type="InterPro" id="IPR005467">
    <property type="entry name" value="His_kinase_dom"/>
</dbReference>
<dbReference type="CDD" id="cd00075">
    <property type="entry name" value="HATPase"/>
    <property type="match status" value="1"/>
</dbReference>
<evidence type="ECO:0000256" key="3">
    <source>
        <dbReference type="ARBA" id="ARBA00022553"/>
    </source>
</evidence>
<dbReference type="GO" id="GO:0000155">
    <property type="term" value="F:phosphorelay sensor kinase activity"/>
    <property type="evidence" value="ECO:0007669"/>
    <property type="project" value="InterPro"/>
</dbReference>
<dbReference type="SUPFAM" id="SSF55785">
    <property type="entry name" value="PYP-like sensor domain (PAS domain)"/>
    <property type="match status" value="1"/>
</dbReference>
<keyword evidence="10" id="KW-0812">Transmembrane</keyword>
<dbReference type="Gene3D" id="1.10.287.130">
    <property type="match status" value="1"/>
</dbReference>
<keyword evidence="8" id="KW-0902">Two-component regulatory system</keyword>
<evidence type="ECO:0000256" key="1">
    <source>
        <dbReference type="ARBA" id="ARBA00000085"/>
    </source>
</evidence>